<comment type="caution">
    <text evidence="10">The sequence shown here is derived from an EMBL/GenBank/DDBJ whole genome shotgun (WGS) entry which is preliminary data.</text>
</comment>
<dbReference type="InterPro" id="IPR011005">
    <property type="entry name" value="Dihydropteroate_synth-like_sf"/>
</dbReference>
<dbReference type="HAMAP" id="MF_00159">
    <property type="entry name" value="IspG"/>
    <property type="match status" value="1"/>
</dbReference>
<dbReference type="InterPro" id="IPR058579">
    <property type="entry name" value="IspG_C"/>
</dbReference>
<dbReference type="NCBIfam" id="NF001540">
    <property type="entry name" value="PRK00366.1"/>
    <property type="match status" value="1"/>
</dbReference>
<feature type="domain" description="IspG C-terminal" evidence="9">
    <location>
        <begin position="262"/>
        <end position="346"/>
    </location>
</feature>
<evidence type="ECO:0000256" key="5">
    <source>
        <dbReference type="ARBA" id="ARBA00023014"/>
    </source>
</evidence>
<feature type="binding site" evidence="7">
    <location>
        <position position="300"/>
    </location>
    <ligand>
        <name>[4Fe-4S] cluster</name>
        <dbReference type="ChEBI" id="CHEBI:49883"/>
    </ligand>
</feature>
<evidence type="ECO:0000256" key="4">
    <source>
        <dbReference type="ARBA" id="ARBA00023004"/>
    </source>
</evidence>
<comment type="function">
    <text evidence="7">Converts 2C-methyl-D-erythritol 2,4-cyclodiphosphate (ME-2,4cPP) into 1-hydroxy-2-methyl-2-(E)-butenyl 4-diphosphate.</text>
</comment>
<evidence type="ECO:0000256" key="7">
    <source>
        <dbReference type="HAMAP-Rule" id="MF_00159"/>
    </source>
</evidence>
<feature type="domain" description="IspG TIM-barrel" evidence="8">
    <location>
        <begin position="7"/>
        <end position="247"/>
    </location>
</feature>
<evidence type="ECO:0000256" key="1">
    <source>
        <dbReference type="ARBA" id="ARBA00022485"/>
    </source>
</evidence>
<organism evidence="10 11">
    <name type="scientific">Desulfuromonas acetoxidans (strain DSM 684 / 11070)</name>
    <dbReference type="NCBI Taxonomy" id="281689"/>
    <lineage>
        <taxon>Bacteria</taxon>
        <taxon>Pseudomonadati</taxon>
        <taxon>Thermodesulfobacteriota</taxon>
        <taxon>Desulfuromonadia</taxon>
        <taxon>Desulfuromonadales</taxon>
        <taxon>Desulfuromonadaceae</taxon>
        <taxon>Desulfuromonas</taxon>
    </lineage>
</organism>
<dbReference type="GO" id="GO:0046429">
    <property type="term" value="F:4-hydroxy-3-methylbut-2-en-1-yl diphosphate synthase activity (ferredoxin)"/>
    <property type="evidence" value="ECO:0007669"/>
    <property type="project" value="UniProtKB-UniRule"/>
</dbReference>
<dbReference type="GO" id="GO:0051539">
    <property type="term" value="F:4 iron, 4 sulfur cluster binding"/>
    <property type="evidence" value="ECO:0007669"/>
    <property type="project" value="UniProtKB-UniRule"/>
</dbReference>
<dbReference type="PANTHER" id="PTHR30454">
    <property type="entry name" value="4-HYDROXY-3-METHYLBUT-2-EN-1-YL DIPHOSPHATE SYNTHASE"/>
    <property type="match status" value="1"/>
</dbReference>
<gene>
    <name evidence="7" type="primary">ispG</name>
    <name evidence="10" type="ORF">Dace_0860</name>
</gene>
<reference evidence="10" key="1">
    <citation type="submission" date="2006-05" db="EMBL/GenBank/DDBJ databases">
        <title>Annotation of the draft genome assembly of Desulfuromonas acetoxidans DSM 684.</title>
        <authorList>
            <consortium name="US DOE Joint Genome Institute (JGI-ORNL)"/>
            <person name="Larimer F."/>
            <person name="Land M."/>
            <person name="Hauser L."/>
        </authorList>
    </citation>
    <scope>NUCLEOTIDE SEQUENCE [LARGE SCALE GENOMIC DNA]</scope>
    <source>
        <strain evidence="10">DSM 684</strain>
    </source>
</reference>
<dbReference type="RefSeq" id="WP_006001932.1">
    <property type="nucleotide sequence ID" value="NZ_AAEW02000016.1"/>
</dbReference>
<dbReference type="EMBL" id="AAEW02000016">
    <property type="protein sequence ID" value="EAT14852.1"/>
    <property type="molecule type" value="Genomic_DNA"/>
</dbReference>
<keyword evidence="5 7" id="KW-0411">Iron-sulfur</keyword>
<dbReference type="UniPathway" id="UPA00056">
    <property type="reaction ID" value="UER00096"/>
</dbReference>
<feature type="binding site" evidence="7">
    <location>
        <position position="265"/>
    </location>
    <ligand>
        <name>[4Fe-4S] cluster</name>
        <dbReference type="ChEBI" id="CHEBI:49883"/>
    </ligand>
</feature>
<dbReference type="PIRSF" id="PIRSF004640">
    <property type="entry name" value="IspG"/>
    <property type="match status" value="1"/>
</dbReference>
<keyword evidence="6 7" id="KW-0414">Isoprene biosynthesis</keyword>
<dbReference type="SUPFAM" id="SSF51717">
    <property type="entry name" value="Dihydropteroate synthetase-like"/>
    <property type="match status" value="1"/>
</dbReference>
<comment type="cofactor">
    <cofactor evidence="7">
        <name>[4Fe-4S] cluster</name>
        <dbReference type="ChEBI" id="CHEBI:49883"/>
    </cofactor>
    <text evidence="7">Binds 1 [4Fe-4S] cluster.</text>
</comment>
<reference evidence="10" key="2">
    <citation type="submission" date="2006-05" db="EMBL/GenBank/DDBJ databases">
        <title>Sequencing of the draft genome and assembly of Desulfuromonas acetoxidans DSM 684.</title>
        <authorList>
            <consortium name="US DOE Joint Genome Institute (JGI-PGF)"/>
            <person name="Copeland A."/>
            <person name="Lucas S."/>
            <person name="Lapidus A."/>
            <person name="Barry K."/>
            <person name="Detter J.C."/>
            <person name="Glavina del Rio T."/>
            <person name="Hammon N."/>
            <person name="Israni S."/>
            <person name="Dalin E."/>
            <person name="Tice H."/>
            <person name="Bruce D."/>
            <person name="Pitluck S."/>
            <person name="Richardson P."/>
        </authorList>
    </citation>
    <scope>NUCLEOTIDE SEQUENCE [LARGE SCALE GENOMIC DNA]</scope>
    <source>
        <strain evidence="10">DSM 684</strain>
    </source>
</reference>
<dbReference type="Proteomes" id="UP000005695">
    <property type="component" value="Unassembled WGS sequence"/>
</dbReference>
<dbReference type="FunFam" id="3.20.20.20:FF:000001">
    <property type="entry name" value="4-hydroxy-3-methylbut-2-en-1-yl diphosphate synthase (flavodoxin)"/>
    <property type="match status" value="1"/>
</dbReference>
<dbReference type="InterPro" id="IPR004588">
    <property type="entry name" value="IspG_bac-typ"/>
</dbReference>
<dbReference type="GO" id="GO:0016114">
    <property type="term" value="P:terpenoid biosynthetic process"/>
    <property type="evidence" value="ECO:0007669"/>
    <property type="project" value="InterPro"/>
</dbReference>
<proteinExistence type="inferred from homology"/>
<dbReference type="Gene3D" id="3.30.413.10">
    <property type="entry name" value="Sulfite Reductase Hemoprotein, domain 1"/>
    <property type="match status" value="1"/>
</dbReference>
<dbReference type="PANTHER" id="PTHR30454:SF0">
    <property type="entry name" value="4-HYDROXY-3-METHYLBUT-2-EN-1-YL DIPHOSPHATE SYNTHASE (FERREDOXIN), CHLOROPLASTIC"/>
    <property type="match status" value="1"/>
</dbReference>
<keyword evidence="1 7" id="KW-0004">4Fe-4S</keyword>
<dbReference type="InterPro" id="IPR016425">
    <property type="entry name" value="IspG_bac"/>
</dbReference>
<dbReference type="GO" id="GO:0005506">
    <property type="term" value="F:iron ion binding"/>
    <property type="evidence" value="ECO:0007669"/>
    <property type="project" value="InterPro"/>
</dbReference>
<protein>
    <recommendedName>
        <fullName evidence="7">4-hydroxy-3-methylbut-2-en-1-yl diphosphate synthase (flavodoxin)</fullName>
        <ecNumber evidence="7">1.17.7.3</ecNumber>
    </recommendedName>
    <alternativeName>
        <fullName evidence="7">1-hydroxy-2-methyl-2-(E)-butenyl 4-diphosphate synthase</fullName>
    </alternativeName>
</protein>
<evidence type="ECO:0000259" key="8">
    <source>
        <dbReference type="Pfam" id="PF04551"/>
    </source>
</evidence>
<dbReference type="SUPFAM" id="SSF56014">
    <property type="entry name" value="Nitrite and sulphite reductase 4Fe-4S domain-like"/>
    <property type="match status" value="1"/>
</dbReference>
<accession>Q1JXE0</accession>
<feature type="binding site" evidence="7">
    <location>
        <position position="268"/>
    </location>
    <ligand>
        <name>[4Fe-4S] cluster</name>
        <dbReference type="ChEBI" id="CHEBI:49883"/>
    </ligand>
</feature>
<dbReference type="InterPro" id="IPR045854">
    <property type="entry name" value="NO2/SO3_Rdtase_4Fe4S_sf"/>
</dbReference>
<dbReference type="Pfam" id="PF26540">
    <property type="entry name" value="GcpE_C"/>
    <property type="match status" value="1"/>
</dbReference>
<evidence type="ECO:0000259" key="9">
    <source>
        <dbReference type="Pfam" id="PF26540"/>
    </source>
</evidence>
<evidence type="ECO:0000256" key="2">
    <source>
        <dbReference type="ARBA" id="ARBA00022723"/>
    </source>
</evidence>
<comment type="catalytic activity">
    <reaction evidence="7">
        <text>(2E)-4-hydroxy-3-methylbut-2-enyl diphosphate + oxidized [flavodoxin] + H2O + 2 H(+) = 2-C-methyl-D-erythritol 2,4-cyclic diphosphate + reduced [flavodoxin]</text>
        <dbReference type="Rhea" id="RHEA:43604"/>
        <dbReference type="Rhea" id="RHEA-COMP:10622"/>
        <dbReference type="Rhea" id="RHEA-COMP:10623"/>
        <dbReference type="ChEBI" id="CHEBI:15377"/>
        <dbReference type="ChEBI" id="CHEBI:15378"/>
        <dbReference type="ChEBI" id="CHEBI:57618"/>
        <dbReference type="ChEBI" id="CHEBI:58210"/>
        <dbReference type="ChEBI" id="CHEBI:58483"/>
        <dbReference type="ChEBI" id="CHEBI:128753"/>
        <dbReference type="EC" id="1.17.7.3"/>
    </reaction>
</comment>
<evidence type="ECO:0000313" key="10">
    <source>
        <dbReference type="EMBL" id="EAT14852.1"/>
    </source>
</evidence>
<dbReference type="OrthoDB" id="9803214at2"/>
<dbReference type="GO" id="GO:0141197">
    <property type="term" value="F:4-hydroxy-3-methylbut-2-enyl-diphosphate synthase activity (flavodoxin)"/>
    <property type="evidence" value="ECO:0007669"/>
    <property type="project" value="UniProtKB-EC"/>
</dbReference>
<keyword evidence="3 7" id="KW-0560">Oxidoreductase</keyword>
<dbReference type="GO" id="GO:0019288">
    <property type="term" value="P:isopentenyl diphosphate biosynthetic process, methylerythritol 4-phosphate pathway"/>
    <property type="evidence" value="ECO:0007669"/>
    <property type="project" value="UniProtKB-UniRule"/>
</dbReference>
<evidence type="ECO:0000256" key="6">
    <source>
        <dbReference type="ARBA" id="ARBA00023229"/>
    </source>
</evidence>
<dbReference type="AlphaFoldDB" id="Q1JXE0"/>
<dbReference type="Gene3D" id="3.20.20.20">
    <property type="entry name" value="Dihydropteroate synthase-like"/>
    <property type="match status" value="1"/>
</dbReference>
<dbReference type="Pfam" id="PF04551">
    <property type="entry name" value="GcpE"/>
    <property type="match status" value="1"/>
</dbReference>
<keyword evidence="4 7" id="KW-0408">Iron</keyword>
<comment type="pathway">
    <text evidence="7">Isoprenoid biosynthesis; isopentenyl diphosphate biosynthesis via DXP pathway; isopentenyl diphosphate from 1-deoxy-D-xylulose 5-phosphate: step 5/6.</text>
</comment>
<name>Q1JXE0_DESA6</name>
<dbReference type="InterPro" id="IPR058578">
    <property type="entry name" value="IspG_TIM"/>
</dbReference>
<evidence type="ECO:0000256" key="3">
    <source>
        <dbReference type="ARBA" id="ARBA00023002"/>
    </source>
</evidence>
<dbReference type="EC" id="1.17.7.3" evidence="7"/>
<evidence type="ECO:0000313" key="11">
    <source>
        <dbReference type="Proteomes" id="UP000005695"/>
    </source>
</evidence>
<keyword evidence="2 7" id="KW-0479">Metal-binding</keyword>
<comment type="similarity">
    <text evidence="7">Belongs to the IspG family.</text>
</comment>
<feature type="binding site" evidence="7">
    <location>
        <position position="307"/>
    </location>
    <ligand>
        <name>[4Fe-4S] cluster</name>
        <dbReference type="ChEBI" id="CHEBI:49883"/>
    </ligand>
</feature>
<sequence length="358" mass="38283">MNTERKTRALQVGSVAVGGGAPVSVQSMCNTDTRDIAATLTQIRALEAAGCEIVRCAVPDMDAANALHGIVDGCTIPLIADIHFDYRLALQAVDSGVAGLRINPGNIGESWKVAEVVRACSERRLPIRIGVNGGSLEKELLERHGHATAQAMVESALGHIRIVEELGYDQMKVSLKASDVRRTVEAYRLLADQVDYPLHIGITEAGTTWAGTIKSAVGLGALLYDGIGDTLRVSLTGDPVEEVRVGWEILKSLKLRQRGPVFVSCPTCGRCQIDLIRVAEEVEVRLQQLTAPLTIAVMGCVVNGPGEAREADLGIAGGKEMGLLFRKGEIVRRLPQAELADALVEEALALAERLEEQG</sequence>
<keyword evidence="11" id="KW-1185">Reference proteome</keyword>
<dbReference type="NCBIfam" id="TIGR00612">
    <property type="entry name" value="ispG_gcpE"/>
    <property type="match status" value="1"/>
</dbReference>